<dbReference type="InterPro" id="IPR012198">
    <property type="entry name" value="cAMP_dep_PK_reg_su"/>
</dbReference>
<proteinExistence type="inferred from homology"/>
<dbReference type="Proteomes" id="UP001303473">
    <property type="component" value="Unassembled WGS sequence"/>
</dbReference>
<dbReference type="GO" id="GO:0034236">
    <property type="term" value="F:protein kinase A catalytic subunit binding"/>
    <property type="evidence" value="ECO:0007669"/>
    <property type="project" value="TreeGrafter"/>
</dbReference>
<feature type="compositionally biased region" description="Polar residues" evidence="11">
    <location>
        <begin position="26"/>
        <end position="35"/>
    </location>
</feature>
<dbReference type="GO" id="GO:0033554">
    <property type="term" value="P:cellular response to stress"/>
    <property type="evidence" value="ECO:0007669"/>
    <property type="project" value="UniProtKB-ARBA"/>
</dbReference>
<keyword evidence="3" id="KW-0597">Phosphoprotein</keyword>
<feature type="binding site" evidence="10">
    <location>
        <position position="362"/>
    </location>
    <ligand>
        <name>3',5'-cyclic AMP</name>
        <dbReference type="ChEBI" id="CHEBI:58165"/>
        <label>2</label>
    </ligand>
</feature>
<dbReference type="FunFam" id="2.60.120.10:FF:000006">
    <property type="entry name" value="cAMP-dependent protein kinase type I-alpha regulatory subunit"/>
    <property type="match status" value="1"/>
</dbReference>
<feature type="compositionally biased region" description="Polar residues" evidence="11">
    <location>
        <begin position="44"/>
        <end position="65"/>
    </location>
</feature>
<sequence>MSSSSVPHHGPFTDPFGQDPNPFASVRQTGGMQSVSEEDELTDLMSQSRSPTSITFSNSAESPSDSRLFRGTANAVESDFGSDSTADPPGRIFHPAWNPEGYPQEYNFGRRTSISAESLKPTEQAADNWSPPKYFKTPEQEERLSRAMEYPFLFRTLEGDQRIQIINAMMEKPIPAKGIKVIQQGDVPGDYFYIVEKGLFEVYINKHGKPQPGPDGLGQKVNTIKAGESFGELALLYGAPRAATVVSAEPDCMLWALDRVTFRRILLDTTFKHRRMYESFLEEVPLLANLTKYERSKIADCLQRQKFPAGYTLIAEGEVGDQFFLLISGEADAYKKGNPEPVKHYTRGDYFGELALLNNAPRAASVVSKTAVEVAVLDKQSFQRLLGSVEDIMRRTQYVNIKPEEVMADSLQTSA</sequence>
<dbReference type="InterPro" id="IPR000595">
    <property type="entry name" value="cNMP-bd_dom"/>
</dbReference>
<evidence type="ECO:0000313" key="14">
    <source>
        <dbReference type="Proteomes" id="UP001303473"/>
    </source>
</evidence>
<evidence type="ECO:0000256" key="1">
    <source>
        <dbReference type="ARBA" id="ARBA00005753"/>
    </source>
</evidence>
<dbReference type="PRINTS" id="PR00103">
    <property type="entry name" value="CAMPKINASE"/>
</dbReference>
<dbReference type="PROSITE" id="PS00889">
    <property type="entry name" value="CNMP_BINDING_2"/>
    <property type="match status" value="2"/>
</dbReference>
<dbReference type="PANTHER" id="PTHR11635:SF152">
    <property type="entry name" value="CAMP-DEPENDENT PROTEIN KINASE TYPE I REGULATORY SUBUNIT-RELATED"/>
    <property type="match status" value="1"/>
</dbReference>
<evidence type="ECO:0000256" key="7">
    <source>
        <dbReference type="ARBA" id="ARBA00023149"/>
    </source>
</evidence>
<dbReference type="Pfam" id="PF00027">
    <property type="entry name" value="cNMP_binding"/>
    <property type="match status" value="2"/>
</dbReference>
<comment type="similarity">
    <text evidence="1 9">Belongs to the cAMP-dependent kinase regulatory chain family.</text>
</comment>
<dbReference type="InterPro" id="IPR018490">
    <property type="entry name" value="cNMP-bd_dom_sf"/>
</dbReference>
<keyword evidence="7 9" id="KW-0114">cAMP</keyword>
<evidence type="ECO:0000256" key="4">
    <source>
        <dbReference type="ARBA" id="ARBA00022566"/>
    </source>
</evidence>
<keyword evidence="6 9" id="KW-0547">Nucleotide-binding</keyword>
<evidence type="ECO:0000256" key="8">
    <source>
        <dbReference type="ARBA" id="ARBA00025979"/>
    </source>
</evidence>
<dbReference type="GO" id="GO:0005829">
    <property type="term" value="C:cytosol"/>
    <property type="evidence" value="ECO:0007669"/>
    <property type="project" value="TreeGrafter"/>
</dbReference>
<keyword evidence="5" id="KW-0677">Repeat</keyword>
<dbReference type="GO" id="GO:0005634">
    <property type="term" value="C:nucleus"/>
    <property type="evidence" value="ECO:0007669"/>
    <property type="project" value="TreeGrafter"/>
</dbReference>
<dbReference type="GO" id="GO:0030552">
    <property type="term" value="F:cAMP binding"/>
    <property type="evidence" value="ECO:0007669"/>
    <property type="project" value="UniProtKB-KW"/>
</dbReference>
<gene>
    <name evidence="13" type="ORF">QBC46DRAFT_63633</name>
</gene>
<dbReference type="PROSITE" id="PS50042">
    <property type="entry name" value="CNMP_BINDING_3"/>
    <property type="match status" value="2"/>
</dbReference>
<feature type="binding site" evidence="10">
    <location>
        <position position="353"/>
    </location>
    <ligand>
        <name>3',5'-cyclic AMP</name>
        <dbReference type="ChEBI" id="CHEBI:58165"/>
        <label>2</label>
    </ligand>
</feature>
<dbReference type="GO" id="GO:0016301">
    <property type="term" value="F:kinase activity"/>
    <property type="evidence" value="ECO:0007669"/>
    <property type="project" value="UniProtKB-KW"/>
</dbReference>
<dbReference type="FunFam" id="2.60.120.10:FF:000039">
    <property type="entry name" value="cAMP-dependent protein kinase regulatory subunit"/>
    <property type="match status" value="1"/>
</dbReference>
<dbReference type="InterPro" id="IPR014710">
    <property type="entry name" value="RmlC-like_jellyroll"/>
</dbReference>
<dbReference type="EMBL" id="MU853753">
    <property type="protein sequence ID" value="KAK3945975.1"/>
    <property type="molecule type" value="Genomic_DNA"/>
</dbReference>
<comment type="caution">
    <text evidence="13">The sequence shown here is derived from an EMBL/GenBank/DDBJ whole genome shotgun (WGS) entry which is preliminary data.</text>
</comment>
<feature type="binding site" evidence="10">
    <location>
        <position position="241"/>
    </location>
    <ligand>
        <name>3',5'-cyclic AMP</name>
        <dbReference type="ChEBI" id="CHEBI:58165"/>
        <label>1</label>
    </ligand>
</feature>
<dbReference type="GO" id="GO:0004862">
    <property type="term" value="F:cAMP-dependent protein kinase inhibitor activity"/>
    <property type="evidence" value="ECO:0007669"/>
    <property type="project" value="TreeGrafter"/>
</dbReference>
<feature type="binding site" evidence="10">
    <location>
        <position position="232"/>
    </location>
    <ligand>
        <name>3',5'-cyclic AMP</name>
        <dbReference type="ChEBI" id="CHEBI:58165"/>
        <label>1</label>
    </ligand>
</feature>
<comment type="subunit">
    <text evidence="8 9">Tetramer, composed of 2 regulatory (R) and 2 catalytic (C) subunits. In the presence of cAMP it dissociates into 2 active monomeric C subunits and an R dimer.</text>
</comment>
<evidence type="ECO:0000256" key="11">
    <source>
        <dbReference type="SAM" id="MobiDB-lite"/>
    </source>
</evidence>
<dbReference type="SUPFAM" id="SSF51206">
    <property type="entry name" value="cAMP-binding domain-like"/>
    <property type="match status" value="2"/>
</dbReference>
<dbReference type="PIRSF" id="PIRSF000548">
    <property type="entry name" value="PK_regulatory"/>
    <property type="match status" value="1"/>
</dbReference>
<evidence type="ECO:0000259" key="12">
    <source>
        <dbReference type="PROSITE" id="PS50042"/>
    </source>
</evidence>
<dbReference type="AlphaFoldDB" id="A0AAN6NI65"/>
<feature type="domain" description="Cyclic nucleotide-binding" evidence="12">
    <location>
        <begin position="153"/>
        <end position="283"/>
    </location>
</feature>
<dbReference type="GO" id="GO:0005952">
    <property type="term" value="C:cAMP-dependent protein kinase complex"/>
    <property type="evidence" value="ECO:0007669"/>
    <property type="project" value="InterPro"/>
</dbReference>
<keyword evidence="14" id="KW-1185">Reference proteome</keyword>
<evidence type="ECO:0000256" key="2">
    <source>
        <dbReference type="ARBA" id="ARBA00020355"/>
    </source>
</evidence>
<dbReference type="PROSITE" id="PS00888">
    <property type="entry name" value="CNMP_BINDING_1"/>
    <property type="match status" value="1"/>
</dbReference>
<evidence type="ECO:0000256" key="6">
    <source>
        <dbReference type="ARBA" id="ARBA00022741"/>
    </source>
</evidence>
<dbReference type="SMART" id="SM00100">
    <property type="entry name" value="cNMP"/>
    <property type="match status" value="2"/>
</dbReference>
<evidence type="ECO:0000256" key="9">
    <source>
        <dbReference type="PIRNR" id="PIRNR000548"/>
    </source>
</evidence>
<feature type="domain" description="Cyclic nucleotide-binding" evidence="12">
    <location>
        <begin position="286"/>
        <end position="395"/>
    </location>
</feature>
<organism evidence="13 14">
    <name type="scientific">Diplogelasinospora grovesii</name>
    <dbReference type="NCBI Taxonomy" id="303347"/>
    <lineage>
        <taxon>Eukaryota</taxon>
        <taxon>Fungi</taxon>
        <taxon>Dikarya</taxon>
        <taxon>Ascomycota</taxon>
        <taxon>Pezizomycotina</taxon>
        <taxon>Sordariomycetes</taxon>
        <taxon>Sordariomycetidae</taxon>
        <taxon>Sordariales</taxon>
        <taxon>Diplogelasinosporaceae</taxon>
        <taxon>Diplogelasinospora</taxon>
    </lineage>
</organism>
<protein>
    <recommendedName>
        <fullName evidence="2 9">cAMP-dependent protein kinase regulatory subunit</fullName>
    </recommendedName>
</protein>
<evidence type="ECO:0000256" key="5">
    <source>
        <dbReference type="ARBA" id="ARBA00022737"/>
    </source>
</evidence>
<keyword evidence="13" id="KW-0418">Kinase</keyword>
<feature type="region of interest" description="Disordered" evidence="11">
    <location>
        <begin position="1"/>
        <end position="90"/>
    </location>
</feature>
<evidence type="ECO:0000313" key="13">
    <source>
        <dbReference type="EMBL" id="KAK3945975.1"/>
    </source>
</evidence>
<dbReference type="CDD" id="cd00038">
    <property type="entry name" value="CAP_ED"/>
    <property type="match status" value="2"/>
</dbReference>
<dbReference type="InterPro" id="IPR018488">
    <property type="entry name" value="cNMP-bd_CS"/>
</dbReference>
<dbReference type="InterPro" id="IPR050503">
    <property type="entry name" value="cAMP-dep_PK_reg_su-like"/>
</dbReference>
<keyword evidence="4 9" id="KW-0116">cAMP-binding</keyword>
<keyword evidence="13" id="KW-0808">Transferase</keyword>
<reference evidence="14" key="1">
    <citation type="journal article" date="2023" name="Mol. Phylogenet. Evol.">
        <title>Genome-scale phylogeny and comparative genomics of the fungal order Sordariales.</title>
        <authorList>
            <person name="Hensen N."/>
            <person name="Bonometti L."/>
            <person name="Westerberg I."/>
            <person name="Brannstrom I.O."/>
            <person name="Guillou S."/>
            <person name="Cros-Aarteil S."/>
            <person name="Calhoun S."/>
            <person name="Haridas S."/>
            <person name="Kuo A."/>
            <person name="Mondo S."/>
            <person name="Pangilinan J."/>
            <person name="Riley R."/>
            <person name="LaButti K."/>
            <person name="Andreopoulos B."/>
            <person name="Lipzen A."/>
            <person name="Chen C."/>
            <person name="Yan M."/>
            <person name="Daum C."/>
            <person name="Ng V."/>
            <person name="Clum A."/>
            <person name="Steindorff A."/>
            <person name="Ohm R.A."/>
            <person name="Martin F."/>
            <person name="Silar P."/>
            <person name="Natvig D.O."/>
            <person name="Lalanne C."/>
            <person name="Gautier V."/>
            <person name="Ament-Velasquez S.L."/>
            <person name="Kruys A."/>
            <person name="Hutchinson M.I."/>
            <person name="Powell A.J."/>
            <person name="Barry K."/>
            <person name="Miller A.N."/>
            <person name="Grigoriev I.V."/>
            <person name="Debuchy R."/>
            <person name="Gladieux P."/>
            <person name="Hiltunen Thoren M."/>
            <person name="Johannesson H."/>
        </authorList>
    </citation>
    <scope>NUCLEOTIDE SEQUENCE [LARGE SCALE GENOMIC DNA]</scope>
    <source>
        <strain evidence="14">CBS 340.73</strain>
    </source>
</reference>
<dbReference type="PANTHER" id="PTHR11635">
    <property type="entry name" value="CAMP-DEPENDENT PROTEIN KINASE REGULATORY CHAIN"/>
    <property type="match status" value="1"/>
</dbReference>
<evidence type="ECO:0000256" key="3">
    <source>
        <dbReference type="ARBA" id="ARBA00022553"/>
    </source>
</evidence>
<evidence type="ECO:0000256" key="10">
    <source>
        <dbReference type="PIRSR" id="PIRSR000548-1"/>
    </source>
</evidence>
<accession>A0AAN6NI65</accession>
<name>A0AAN6NI65_9PEZI</name>
<dbReference type="Gene3D" id="2.60.120.10">
    <property type="entry name" value="Jelly Rolls"/>
    <property type="match status" value="2"/>
</dbReference>